<dbReference type="GeneID" id="37064530"/>
<name>A0A317WYC8_9EURO</name>
<dbReference type="Proteomes" id="UP000247233">
    <property type="component" value="Unassembled WGS sequence"/>
</dbReference>
<dbReference type="VEuPathDB" id="FungiDB:BO70DRAFT_358429"/>
<evidence type="ECO:0000313" key="1">
    <source>
        <dbReference type="EMBL" id="PWY90985.1"/>
    </source>
</evidence>
<dbReference type="EMBL" id="MSFL01000002">
    <property type="protein sequence ID" value="PWY90985.1"/>
    <property type="molecule type" value="Genomic_DNA"/>
</dbReference>
<dbReference type="OrthoDB" id="4332097at2759"/>
<dbReference type="RefSeq" id="XP_025403428.1">
    <property type="nucleotide sequence ID" value="XM_025542293.1"/>
</dbReference>
<dbReference type="AlphaFoldDB" id="A0A317WYC8"/>
<comment type="caution">
    <text evidence="1">The sequence shown here is derived from an EMBL/GenBank/DDBJ whole genome shotgun (WGS) entry which is preliminary data.</text>
</comment>
<reference evidence="1 2" key="1">
    <citation type="submission" date="2016-12" db="EMBL/GenBank/DDBJ databases">
        <title>The genomes of Aspergillus section Nigri reveals drivers in fungal speciation.</title>
        <authorList>
            <consortium name="DOE Joint Genome Institute"/>
            <person name="Vesth T.C."/>
            <person name="Nybo J."/>
            <person name="Theobald S."/>
            <person name="Brandl J."/>
            <person name="Frisvad J.C."/>
            <person name="Nielsen K.F."/>
            <person name="Lyhne E.K."/>
            <person name="Kogle M.E."/>
            <person name="Kuo A."/>
            <person name="Riley R."/>
            <person name="Clum A."/>
            <person name="Nolan M."/>
            <person name="Lipzen A."/>
            <person name="Salamov A."/>
            <person name="Henrissat B."/>
            <person name="Wiebenga A."/>
            <person name="De Vries R.P."/>
            <person name="Grigoriev I.V."/>
            <person name="Mortensen U.H."/>
            <person name="Andersen M.R."/>
            <person name="Baker S.E."/>
        </authorList>
    </citation>
    <scope>NUCLEOTIDE SEQUENCE [LARGE SCALE GENOMIC DNA]</scope>
    <source>
        <strain evidence="1 2">CBS 117.55</strain>
    </source>
</reference>
<evidence type="ECO:0000313" key="2">
    <source>
        <dbReference type="Proteomes" id="UP000247233"/>
    </source>
</evidence>
<accession>A0A317WYC8</accession>
<organism evidence="1 2">
    <name type="scientific">Aspergillus heteromorphus CBS 117.55</name>
    <dbReference type="NCBI Taxonomy" id="1448321"/>
    <lineage>
        <taxon>Eukaryota</taxon>
        <taxon>Fungi</taxon>
        <taxon>Dikarya</taxon>
        <taxon>Ascomycota</taxon>
        <taxon>Pezizomycotina</taxon>
        <taxon>Eurotiomycetes</taxon>
        <taxon>Eurotiomycetidae</taxon>
        <taxon>Eurotiales</taxon>
        <taxon>Aspergillaceae</taxon>
        <taxon>Aspergillus</taxon>
        <taxon>Aspergillus subgen. Circumdati</taxon>
    </lineage>
</organism>
<dbReference type="STRING" id="1448321.A0A317WYC8"/>
<sequence>MLIYVGKLNYSPYASDEIIAVVFRDNVQVGDRVSVILQWSKDGSGHVKANSSNDGTVNKVNASSTSERDIEFFNHEKESTYYWYKGKISNTKLTLTMVNKSGQEVAKNIELHLSFF</sequence>
<protein>
    <submittedName>
        <fullName evidence="1">Uncharacterized protein</fullName>
    </submittedName>
</protein>
<keyword evidence="2" id="KW-1185">Reference proteome</keyword>
<proteinExistence type="predicted"/>
<gene>
    <name evidence="1" type="ORF">BO70DRAFT_358429</name>
</gene>